<dbReference type="InterPro" id="IPR000595">
    <property type="entry name" value="cNMP-bd_dom"/>
</dbReference>
<dbReference type="SMART" id="SM00419">
    <property type="entry name" value="HTH_CRP"/>
    <property type="match status" value="1"/>
</dbReference>
<dbReference type="InterPro" id="IPR014710">
    <property type="entry name" value="RmlC-like_jellyroll"/>
</dbReference>
<dbReference type="InterPro" id="IPR018490">
    <property type="entry name" value="cNMP-bd_dom_sf"/>
</dbReference>
<comment type="caution">
    <text evidence="7">The sequence shown here is derived from an EMBL/GenBank/DDBJ whole genome shotgun (WGS) entry which is preliminary data.</text>
</comment>
<name>A0A229NVC1_9BACL</name>
<dbReference type="Proteomes" id="UP000215145">
    <property type="component" value="Unassembled WGS sequence"/>
</dbReference>
<dbReference type="Pfam" id="PF13545">
    <property type="entry name" value="HTH_Crp_2"/>
    <property type="match status" value="1"/>
</dbReference>
<feature type="domain" description="HTH crp-type" evidence="6">
    <location>
        <begin position="143"/>
        <end position="216"/>
    </location>
</feature>
<dbReference type="Gene3D" id="2.60.120.10">
    <property type="entry name" value="Jelly Rolls"/>
    <property type="match status" value="1"/>
</dbReference>
<dbReference type="AlphaFoldDB" id="A0A229NVC1"/>
<dbReference type="PROSITE" id="PS51063">
    <property type="entry name" value="HTH_CRP_2"/>
    <property type="match status" value="1"/>
</dbReference>
<protein>
    <recommendedName>
        <fullName evidence="9">Crp/Fnr family transcriptional regulator</fullName>
    </recommendedName>
</protein>
<reference evidence="7 8" key="1">
    <citation type="submission" date="2017-07" db="EMBL/GenBank/DDBJ databases">
        <title>Paenibacillus herberti R33 genome sequencing and assembly.</title>
        <authorList>
            <person name="Su W."/>
        </authorList>
    </citation>
    <scope>NUCLEOTIDE SEQUENCE [LARGE SCALE GENOMIC DNA]</scope>
    <source>
        <strain evidence="7 8">R33</strain>
    </source>
</reference>
<evidence type="ECO:0000259" key="5">
    <source>
        <dbReference type="PROSITE" id="PS50042"/>
    </source>
</evidence>
<sequence>MTPETAPGNSFVFSADSFGKLTALMRKHLVPAGVNIFSEGEPSNYWYYLEQGHVKGTKTSAEGKEFTMYGYKQGDFFGNLGFDEEPLQSFSAVTQTDSIISFLPRGELEFALWRFGSLALESMDWLSQMNRLTGTKLRDLMLYGKPGALCSTLIRMANTYGVTCEDGILIEQKMTNMELADAIGAARESVNRMLADFRRAGAVSMRQGHIVIHDMQYLMQLCHCENCPKEVCRM</sequence>
<evidence type="ECO:0000259" key="6">
    <source>
        <dbReference type="PROSITE" id="PS51063"/>
    </source>
</evidence>
<keyword evidence="8" id="KW-1185">Reference proteome</keyword>
<proteinExistence type="predicted"/>
<dbReference type="SUPFAM" id="SSF51206">
    <property type="entry name" value="cAMP-binding domain-like"/>
    <property type="match status" value="1"/>
</dbReference>
<feature type="domain" description="Cyclic nucleotide-binding" evidence="5">
    <location>
        <begin position="21"/>
        <end position="112"/>
    </location>
</feature>
<dbReference type="InterPro" id="IPR050397">
    <property type="entry name" value="Env_Response_Regulators"/>
</dbReference>
<dbReference type="InterPro" id="IPR018335">
    <property type="entry name" value="Tscrpt_reg_HTH_Crp-type_CS"/>
</dbReference>
<keyword evidence="1" id="KW-0805">Transcription regulation</keyword>
<dbReference type="PANTHER" id="PTHR24567:SF74">
    <property type="entry name" value="HTH-TYPE TRANSCRIPTIONAL REGULATOR ARCR"/>
    <property type="match status" value="1"/>
</dbReference>
<dbReference type="GO" id="GO:0003677">
    <property type="term" value="F:DNA binding"/>
    <property type="evidence" value="ECO:0007669"/>
    <property type="project" value="UniProtKB-KW"/>
</dbReference>
<dbReference type="OrthoDB" id="9810708at2"/>
<evidence type="ECO:0000256" key="3">
    <source>
        <dbReference type="ARBA" id="ARBA00023159"/>
    </source>
</evidence>
<keyword evidence="3" id="KW-0010">Activator</keyword>
<dbReference type="GO" id="GO:0005829">
    <property type="term" value="C:cytosol"/>
    <property type="evidence" value="ECO:0007669"/>
    <property type="project" value="TreeGrafter"/>
</dbReference>
<dbReference type="CDD" id="cd00038">
    <property type="entry name" value="CAP_ED"/>
    <property type="match status" value="1"/>
</dbReference>
<dbReference type="Pfam" id="PF00027">
    <property type="entry name" value="cNMP_binding"/>
    <property type="match status" value="1"/>
</dbReference>
<gene>
    <name evidence="7" type="ORF">CGZ75_21375</name>
</gene>
<dbReference type="SUPFAM" id="SSF46785">
    <property type="entry name" value="Winged helix' DNA-binding domain"/>
    <property type="match status" value="1"/>
</dbReference>
<evidence type="ECO:0000313" key="7">
    <source>
        <dbReference type="EMBL" id="OXM13841.1"/>
    </source>
</evidence>
<dbReference type="InterPro" id="IPR012318">
    <property type="entry name" value="HTH_CRP"/>
</dbReference>
<evidence type="ECO:0008006" key="9">
    <source>
        <dbReference type="Google" id="ProtNLM"/>
    </source>
</evidence>
<evidence type="ECO:0000256" key="4">
    <source>
        <dbReference type="ARBA" id="ARBA00023163"/>
    </source>
</evidence>
<evidence type="ECO:0000313" key="8">
    <source>
        <dbReference type="Proteomes" id="UP000215145"/>
    </source>
</evidence>
<dbReference type="InterPro" id="IPR036390">
    <property type="entry name" value="WH_DNA-bd_sf"/>
</dbReference>
<organism evidence="7 8">
    <name type="scientific">Paenibacillus herberti</name>
    <dbReference type="NCBI Taxonomy" id="1619309"/>
    <lineage>
        <taxon>Bacteria</taxon>
        <taxon>Bacillati</taxon>
        <taxon>Bacillota</taxon>
        <taxon>Bacilli</taxon>
        <taxon>Bacillales</taxon>
        <taxon>Paenibacillaceae</taxon>
        <taxon>Paenibacillus</taxon>
    </lineage>
</organism>
<evidence type="ECO:0000256" key="1">
    <source>
        <dbReference type="ARBA" id="ARBA00023015"/>
    </source>
</evidence>
<evidence type="ECO:0000256" key="2">
    <source>
        <dbReference type="ARBA" id="ARBA00023125"/>
    </source>
</evidence>
<accession>A0A229NVC1</accession>
<dbReference type="PANTHER" id="PTHR24567">
    <property type="entry name" value="CRP FAMILY TRANSCRIPTIONAL REGULATORY PROTEIN"/>
    <property type="match status" value="1"/>
</dbReference>
<dbReference type="SMART" id="SM00100">
    <property type="entry name" value="cNMP"/>
    <property type="match status" value="1"/>
</dbReference>
<keyword evidence="4" id="KW-0804">Transcription</keyword>
<dbReference type="CDD" id="cd00092">
    <property type="entry name" value="HTH_CRP"/>
    <property type="match status" value="1"/>
</dbReference>
<dbReference type="GO" id="GO:0003700">
    <property type="term" value="F:DNA-binding transcription factor activity"/>
    <property type="evidence" value="ECO:0007669"/>
    <property type="project" value="InterPro"/>
</dbReference>
<dbReference type="PROSITE" id="PS50042">
    <property type="entry name" value="CNMP_BINDING_3"/>
    <property type="match status" value="1"/>
</dbReference>
<dbReference type="EMBL" id="NMUQ01000003">
    <property type="protein sequence ID" value="OXM13841.1"/>
    <property type="molecule type" value="Genomic_DNA"/>
</dbReference>
<keyword evidence="2" id="KW-0238">DNA-binding</keyword>
<dbReference type="InterPro" id="IPR036388">
    <property type="entry name" value="WH-like_DNA-bd_sf"/>
</dbReference>
<dbReference type="PROSITE" id="PS00042">
    <property type="entry name" value="HTH_CRP_1"/>
    <property type="match status" value="1"/>
</dbReference>
<dbReference type="Gene3D" id="1.10.10.10">
    <property type="entry name" value="Winged helix-like DNA-binding domain superfamily/Winged helix DNA-binding domain"/>
    <property type="match status" value="1"/>
</dbReference>